<evidence type="ECO:0000256" key="3">
    <source>
        <dbReference type="ARBA" id="ARBA00023163"/>
    </source>
</evidence>
<reference evidence="6 7" key="1">
    <citation type="journal article" date="2019" name="Environ. Microbiol.">
        <title>Species interactions and distinct microbial communities in high Arctic permafrost affected cryosols are associated with the CH4 and CO2 gas fluxes.</title>
        <authorList>
            <person name="Altshuler I."/>
            <person name="Hamel J."/>
            <person name="Turney S."/>
            <person name="Magnuson E."/>
            <person name="Levesque R."/>
            <person name="Greer C."/>
            <person name="Whyte L.G."/>
        </authorList>
    </citation>
    <scope>NUCLEOTIDE SEQUENCE [LARGE SCALE GENOMIC DNA]</scope>
    <source>
        <strain evidence="6 7">S5.20</strain>
    </source>
</reference>
<dbReference type="OrthoDB" id="5242485at2"/>
<evidence type="ECO:0000256" key="4">
    <source>
        <dbReference type="PROSITE-ProRule" id="PRU00335"/>
    </source>
</evidence>
<dbReference type="PANTHER" id="PTHR47506:SF7">
    <property type="entry name" value="TRANSCRIPTIONAL REGULATORY PROTEIN"/>
    <property type="match status" value="1"/>
</dbReference>
<dbReference type="PANTHER" id="PTHR47506">
    <property type="entry name" value="TRANSCRIPTIONAL REGULATORY PROTEIN"/>
    <property type="match status" value="1"/>
</dbReference>
<dbReference type="Proteomes" id="UP000320095">
    <property type="component" value="Unassembled WGS sequence"/>
</dbReference>
<dbReference type="GO" id="GO:0003677">
    <property type="term" value="F:DNA binding"/>
    <property type="evidence" value="ECO:0007669"/>
    <property type="project" value="UniProtKB-UniRule"/>
</dbReference>
<dbReference type="Gene3D" id="1.10.357.10">
    <property type="entry name" value="Tetracycline Repressor, domain 2"/>
    <property type="match status" value="1"/>
</dbReference>
<evidence type="ECO:0000313" key="7">
    <source>
        <dbReference type="Proteomes" id="UP000320095"/>
    </source>
</evidence>
<dbReference type="EMBL" id="RCZG01000002">
    <property type="protein sequence ID" value="TPG35830.1"/>
    <property type="molecule type" value="Genomic_DNA"/>
</dbReference>
<evidence type="ECO:0000313" key="6">
    <source>
        <dbReference type="EMBL" id="TPG35830.1"/>
    </source>
</evidence>
<evidence type="ECO:0000259" key="5">
    <source>
        <dbReference type="PROSITE" id="PS50977"/>
    </source>
</evidence>
<proteinExistence type="predicted"/>
<evidence type="ECO:0000256" key="1">
    <source>
        <dbReference type="ARBA" id="ARBA00023015"/>
    </source>
</evidence>
<name>A0A502EH52_9MYCO</name>
<keyword evidence="3" id="KW-0804">Transcription</keyword>
<keyword evidence="1" id="KW-0805">Transcription regulation</keyword>
<dbReference type="Pfam" id="PF00440">
    <property type="entry name" value="TetR_N"/>
    <property type="match status" value="1"/>
</dbReference>
<keyword evidence="2 4" id="KW-0238">DNA-binding</keyword>
<dbReference type="PROSITE" id="PS50977">
    <property type="entry name" value="HTH_TETR_2"/>
    <property type="match status" value="1"/>
</dbReference>
<dbReference type="InterPro" id="IPR001647">
    <property type="entry name" value="HTH_TetR"/>
</dbReference>
<feature type="domain" description="HTH tetR-type" evidence="5">
    <location>
        <begin position="21"/>
        <end position="81"/>
    </location>
</feature>
<dbReference type="Gene3D" id="1.10.10.60">
    <property type="entry name" value="Homeodomain-like"/>
    <property type="match status" value="1"/>
</dbReference>
<organism evidence="6 7">
    <name type="scientific">Mycolicibacterium hodleri</name>
    <dbReference type="NCBI Taxonomy" id="49897"/>
    <lineage>
        <taxon>Bacteria</taxon>
        <taxon>Bacillati</taxon>
        <taxon>Actinomycetota</taxon>
        <taxon>Actinomycetes</taxon>
        <taxon>Mycobacteriales</taxon>
        <taxon>Mycobacteriaceae</taxon>
        <taxon>Mycolicibacterium</taxon>
    </lineage>
</organism>
<protein>
    <submittedName>
        <fullName evidence="6">TetR/AcrR family transcriptional regulator</fullName>
    </submittedName>
</protein>
<keyword evidence="7" id="KW-1185">Reference proteome</keyword>
<sequence length="201" mass="22155">MNVSKRLSPGRHQLSRDEVRNNQRNRIFGALETVMSAKGYSDTSVADIIKSAGVSRQTFYELFCSKQDCFLASFGRRQAAVIEAMREAVWTGSPMDRFGSLLRTYLAIMASDQDLSRTHLIGVYSAGSEAIAKRAQMQQQFVDGVAEVFDARSDQDRFACQALVAAIATLVTHALLADDPQVVLDLYEPLVGVAAKLMAER</sequence>
<accession>A0A502EH52</accession>
<dbReference type="InterPro" id="IPR009057">
    <property type="entry name" value="Homeodomain-like_sf"/>
</dbReference>
<feature type="DNA-binding region" description="H-T-H motif" evidence="4">
    <location>
        <begin position="44"/>
        <end position="63"/>
    </location>
</feature>
<dbReference type="SUPFAM" id="SSF46689">
    <property type="entry name" value="Homeodomain-like"/>
    <property type="match status" value="1"/>
</dbReference>
<evidence type="ECO:0000256" key="2">
    <source>
        <dbReference type="ARBA" id="ARBA00023125"/>
    </source>
</evidence>
<dbReference type="AlphaFoldDB" id="A0A502EH52"/>
<dbReference type="RefSeq" id="WP_140689152.1">
    <property type="nucleotide sequence ID" value="NZ_RCZG01000002.1"/>
</dbReference>
<gene>
    <name evidence="6" type="ORF">EAH80_07205</name>
</gene>
<comment type="caution">
    <text evidence="6">The sequence shown here is derived from an EMBL/GenBank/DDBJ whole genome shotgun (WGS) entry which is preliminary data.</text>
</comment>